<evidence type="ECO:0000256" key="7">
    <source>
        <dbReference type="ARBA" id="ARBA00022781"/>
    </source>
</evidence>
<evidence type="ECO:0000256" key="1">
    <source>
        <dbReference type="ARBA" id="ARBA00004304"/>
    </source>
</evidence>
<evidence type="ECO:0000256" key="12">
    <source>
        <dbReference type="RuleBase" id="RU003661"/>
    </source>
</evidence>
<reference evidence="14" key="1">
    <citation type="journal article" date="2018" name="Mol. Biol. Evol.">
        <title>Transoceanic dispersal and plate tectonics shaped global cockroach distributions: evidence from mitochondrial phylogenomics.</title>
        <authorList>
            <person name="Bourguignon T."/>
            <person name="Qian T."/>
            <person name="Ho S.Y.W."/>
            <person name="Juna F."/>
            <person name="Wang Z."/>
            <person name="Arab D.A."/>
            <person name="Cameron S.L."/>
            <person name="Walker J."/>
            <person name="Rentz D."/>
            <person name="Evans T.A."/>
            <person name="Lo N."/>
        </authorList>
    </citation>
    <scope>NUCLEOTIDE SEQUENCE</scope>
</reference>
<geneLocation type="mitochondrion" evidence="14"/>
<comment type="subcellular location">
    <subcellularLocation>
        <location evidence="1 12">Mitochondrion membrane</location>
        <topology evidence="1 12">Single-pass membrane protein</topology>
    </subcellularLocation>
</comment>
<comment type="subunit">
    <text evidence="3">F-type ATPases have 2 components, CF(1) - the catalytic core - and CF(0) - the membrane proton channel.</text>
</comment>
<evidence type="ECO:0000256" key="10">
    <source>
        <dbReference type="ARBA" id="ARBA00023128"/>
    </source>
</evidence>
<evidence type="ECO:0000256" key="13">
    <source>
        <dbReference type="SAM" id="Phobius"/>
    </source>
</evidence>
<dbReference type="InterPro" id="IPR001421">
    <property type="entry name" value="ATP8_metazoa"/>
</dbReference>
<sequence length="52" mass="6534">MPQMMPMNWLILYLLFLIIFIMFNITNYYIIIYSTKKSIKMMMKSKMSNWKW</sequence>
<evidence type="ECO:0000313" key="14">
    <source>
        <dbReference type="EMBL" id="AVN68026.1"/>
    </source>
</evidence>
<protein>
    <recommendedName>
        <fullName evidence="12">ATP synthase complex subunit 8</fullName>
    </recommendedName>
</protein>
<dbReference type="GO" id="GO:0015986">
    <property type="term" value="P:proton motive force-driven ATP synthesis"/>
    <property type="evidence" value="ECO:0007669"/>
    <property type="project" value="InterPro"/>
</dbReference>
<organism evidence="14">
    <name type="scientific">Balta sp. Cairns, Australia</name>
    <dbReference type="NCBI Taxonomy" id="2093455"/>
    <lineage>
        <taxon>Eukaryota</taxon>
        <taxon>Metazoa</taxon>
        <taxon>Ecdysozoa</taxon>
        <taxon>Arthropoda</taxon>
        <taxon>Hexapoda</taxon>
        <taxon>Insecta</taxon>
        <taxon>Pterygota</taxon>
        <taxon>Neoptera</taxon>
        <taxon>Polyneoptera</taxon>
        <taxon>Dictyoptera</taxon>
        <taxon>Blattodea</taxon>
        <taxon>Blaberoidea</taxon>
        <taxon>Pseudophyllodromiidae</taxon>
        <taxon>Balta</taxon>
    </lineage>
</organism>
<keyword evidence="5 12" id="KW-0138">CF(0)</keyword>
<comment type="similarity">
    <text evidence="2 12">Belongs to the ATPase protein 8 family.</text>
</comment>
<evidence type="ECO:0000256" key="4">
    <source>
        <dbReference type="ARBA" id="ARBA00022448"/>
    </source>
</evidence>
<evidence type="ECO:0000256" key="3">
    <source>
        <dbReference type="ARBA" id="ARBA00011291"/>
    </source>
</evidence>
<dbReference type="EMBL" id="MG882206">
    <property type="protein sequence ID" value="AVN68026.1"/>
    <property type="molecule type" value="Genomic_DNA"/>
</dbReference>
<evidence type="ECO:0000256" key="2">
    <source>
        <dbReference type="ARBA" id="ARBA00008892"/>
    </source>
</evidence>
<feature type="transmembrane region" description="Helical" evidence="13">
    <location>
        <begin position="12"/>
        <end position="34"/>
    </location>
</feature>
<keyword evidence="9 12" id="KW-0406">Ion transport</keyword>
<dbReference type="GO" id="GO:0045259">
    <property type="term" value="C:proton-transporting ATP synthase complex"/>
    <property type="evidence" value="ECO:0007669"/>
    <property type="project" value="UniProtKB-KW"/>
</dbReference>
<gene>
    <name evidence="14" type="primary">atp8</name>
</gene>
<keyword evidence="6 12" id="KW-0812">Transmembrane</keyword>
<dbReference type="AlphaFoldDB" id="A0A2P1H923"/>
<name>A0A2P1H923_9NEOP</name>
<evidence type="ECO:0000256" key="8">
    <source>
        <dbReference type="ARBA" id="ARBA00022989"/>
    </source>
</evidence>
<keyword evidence="4 12" id="KW-0813">Transport</keyword>
<evidence type="ECO:0000256" key="9">
    <source>
        <dbReference type="ARBA" id="ARBA00023065"/>
    </source>
</evidence>
<keyword evidence="11 13" id="KW-0472">Membrane</keyword>
<dbReference type="GO" id="GO:0031966">
    <property type="term" value="C:mitochondrial membrane"/>
    <property type="evidence" value="ECO:0007669"/>
    <property type="project" value="UniProtKB-SubCell"/>
</dbReference>
<proteinExistence type="inferred from homology"/>
<accession>A0A2P1H923</accession>
<evidence type="ECO:0000256" key="6">
    <source>
        <dbReference type="ARBA" id="ARBA00022692"/>
    </source>
</evidence>
<keyword evidence="8 13" id="KW-1133">Transmembrane helix</keyword>
<keyword evidence="7 12" id="KW-0375">Hydrogen ion transport</keyword>
<dbReference type="Pfam" id="PF00895">
    <property type="entry name" value="ATP-synt_8"/>
    <property type="match status" value="1"/>
</dbReference>
<evidence type="ECO:0000256" key="11">
    <source>
        <dbReference type="ARBA" id="ARBA00023136"/>
    </source>
</evidence>
<evidence type="ECO:0000256" key="5">
    <source>
        <dbReference type="ARBA" id="ARBA00022547"/>
    </source>
</evidence>
<dbReference type="GO" id="GO:0015078">
    <property type="term" value="F:proton transmembrane transporter activity"/>
    <property type="evidence" value="ECO:0007669"/>
    <property type="project" value="InterPro"/>
</dbReference>
<keyword evidence="10 12" id="KW-0496">Mitochondrion</keyword>